<evidence type="ECO:0000256" key="1">
    <source>
        <dbReference type="ARBA" id="ARBA00004370"/>
    </source>
</evidence>
<dbReference type="PANTHER" id="PTHR11860">
    <property type="entry name" value="POLYMERIC-IMMUNOGLOBULIN RECEPTOR"/>
    <property type="match status" value="1"/>
</dbReference>
<evidence type="ECO:0000256" key="5">
    <source>
        <dbReference type="SAM" id="Phobius"/>
    </source>
</evidence>
<protein>
    <recommendedName>
        <fullName evidence="8">Allorecognition 1</fullName>
    </recommendedName>
</protein>
<keyword evidence="2 5" id="KW-0812">Transmembrane</keyword>
<dbReference type="AlphaFoldDB" id="A0AAV6GWY3"/>
<dbReference type="Proteomes" id="UP000823561">
    <property type="component" value="Chromosome 7"/>
</dbReference>
<evidence type="ECO:0000256" key="3">
    <source>
        <dbReference type="ARBA" id="ARBA00023136"/>
    </source>
</evidence>
<dbReference type="PANTHER" id="PTHR11860:SF87">
    <property type="entry name" value="CMRF35-LIKE MOLECULE 8"/>
    <property type="match status" value="1"/>
</dbReference>
<dbReference type="InterPro" id="IPR036179">
    <property type="entry name" value="Ig-like_dom_sf"/>
</dbReference>
<feature type="region of interest" description="Disordered" evidence="4">
    <location>
        <begin position="260"/>
        <end position="286"/>
    </location>
</feature>
<accession>A0AAV6GWY3</accession>
<dbReference type="InterPro" id="IPR050671">
    <property type="entry name" value="CD300_family_receptors"/>
</dbReference>
<dbReference type="InterPro" id="IPR013783">
    <property type="entry name" value="Ig-like_fold"/>
</dbReference>
<keyword evidence="5" id="KW-1133">Transmembrane helix</keyword>
<evidence type="ECO:0008006" key="8">
    <source>
        <dbReference type="Google" id="ProtNLM"/>
    </source>
</evidence>
<evidence type="ECO:0000313" key="6">
    <source>
        <dbReference type="EMBL" id="KAG5278046.1"/>
    </source>
</evidence>
<feature type="compositionally biased region" description="Polar residues" evidence="4">
    <location>
        <begin position="261"/>
        <end position="286"/>
    </location>
</feature>
<reference evidence="6" key="1">
    <citation type="submission" date="2020-10" db="EMBL/GenBank/DDBJ databases">
        <title>Chromosome-scale genome assembly of the Allis shad, Alosa alosa.</title>
        <authorList>
            <person name="Margot Z."/>
            <person name="Christophe K."/>
            <person name="Cabau C."/>
            <person name="Louis A."/>
            <person name="Berthelot C."/>
            <person name="Parey E."/>
            <person name="Roest Crollius H."/>
            <person name="Montfort J."/>
            <person name="Robinson-Rechavi M."/>
            <person name="Bucao C."/>
            <person name="Bouchez O."/>
            <person name="Gislard M."/>
            <person name="Lluch J."/>
            <person name="Milhes M."/>
            <person name="Lampietro C."/>
            <person name="Lopez Roques C."/>
            <person name="Donnadieu C."/>
            <person name="Braasch I."/>
            <person name="Desvignes T."/>
            <person name="Postlethwait J."/>
            <person name="Bobe J."/>
            <person name="Guiguen Y."/>
        </authorList>
    </citation>
    <scope>NUCLEOTIDE SEQUENCE</scope>
    <source>
        <strain evidence="6">M-15738</strain>
        <tissue evidence="6">Blood</tissue>
    </source>
</reference>
<comment type="caution">
    <text evidence="6">The sequence shown here is derived from an EMBL/GenBank/DDBJ whole genome shotgun (WGS) entry which is preliminary data.</text>
</comment>
<dbReference type="GO" id="GO:0004888">
    <property type="term" value="F:transmembrane signaling receptor activity"/>
    <property type="evidence" value="ECO:0007669"/>
    <property type="project" value="TreeGrafter"/>
</dbReference>
<evidence type="ECO:0000256" key="4">
    <source>
        <dbReference type="SAM" id="MobiDB-lite"/>
    </source>
</evidence>
<feature type="region of interest" description="Disordered" evidence="4">
    <location>
        <begin position="142"/>
        <end position="171"/>
    </location>
</feature>
<keyword evidence="3 5" id="KW-0472">Membrane</keyword>
<name>A0AAV6GWY3_9TELE</name>
<dbReference type="Gene3D" id="2.60.40.10">
    <property type="entry name" value="Immunoglobulins"/>
    <property type="match status" value="1"/>
</dbReference>
<sequence length="286" mass="30800">MRNLTEKDSGIYHCLVELSQDNYKNTTFNLEVKNDPCCGQSITKSGSVGEALQASCKYSVSMKGNSKGFYKQHHTMILSEGTTSKSPQQPAKLSIVDDSLAHEFKVTITLTSSDAGVYWCGVRTGANTGSISLITEVKLNIIDPNHQTSPRSSPSPRSSDNLPSPQPTNQSTADNRVLLIVSLTLVVLMTGLGGVTLYVYKKRKAQGNTSSTAVGLQRPPQRDCVYEEINDPGAPADPSFSTIGPPSSPDYATVTFHKGADQQTQLSSAVTPREVTTSEYATIQPH</sequence>
<keyword evidence="7" id="KW-1185">Reference proteome</keyword>
<feature type="transmembrane region" description="Helical" evidence="5">
    <location>
        <begin position="177"/>
        <end position="200"/>
    </location>
</feature>
<organism evidence="6 7">
    <name type="scientific">Alosa alosa</name>
    <name type="common">allis shad</name>
    <dbReference type="NCBI Taxonomy" id="278164"/>
    <lineage>
        <taxon>Eukaryota</taxon>
        <taxon>Metazoa</taxon>
        <taxon>Chordata</taxon>
        <taxon>Craniata</taxon>
        <taxon>Vertebrata</taxon>
        <taxon>Euteleostomi</taxon>
        <taxon>Actinopterygii</taxon>
        <taxon>Neopterygii</taxon>
        <taxon>Teleostei</taxon>
        <taxon>Clupei</taxon>
        <taxon>Clupeiformes</taxon>
        <taxon>Clupeoidei</taxon>
        <taxon>Clupeidae</taxon>
        <taxon>Alosa</taxon>
    </lineage>
</organism>
<proteinExistence type="predicted"/>
<dbReference type="SUPFAM" id="SSF48726">
    <property type="entry name" value="Immunoglobulin"/>
    <property type="match status" value="1"/>
</dbReference>
<evidence type="ECO:0000256" key="2">
    <source>
        <dbReference type="ARBA" id="ARBA00022692"/>
    </source>
</evidence>
<gene>
    <name evidence="6" type="ORF">AALO_G00094600</name>
</gene>
<dbReference type="EMBL" id="JADWDJ010000007">
    <property type="protein sequence ID" value="KAG5278046.1"/>
    <property type="molecule type" value="Genomic_DNA"/>
</dbReference>
<evidence type="ECO:0000313" key="7">
    <source>
        <dbReference type="Proteomes" id="UP000823561"/>
    </source>
</evidence>
<feature type="compositionally biased region" description="Low complexity" evidence="4">
    <location>
        <begin position="149"/>
        <end position="163"/>
    </location>
</feature>
<dbReference type="GO" id="GO:0005886">
    <property type="term" value="C:plasma membrane"/>
    <property type="evidence" value="ECO:0007669"/>
    <property type="project" value="TreeGrafter"/>
</dbReference>
<comment type="subcellular location">
    <subcellularLocation>
        <location evidence="1">Membrane</location>
    </subcellularLocation>
</comment>